<evidence type="ECO:0000313" key="3">
    <source>
        <dbReference type="Proteomes" id="UP000546464"/>
    </source>
</evidence>
<comment type="caution">
    <text evidence="2">The sequence shown here is derived from an EMBL/GenBank/DDBJ whole genome shotgun (WGS) entry which is preliminary data.</text>
</comment>
<name>A0A842HBN9_9BACT</name>
<dbReference type="EMBL" id="JACHVB010000014">
    <property type="protein sequence ID" value="MBC2593579.1"/>
    <property type="molecule type" value="Genomic_DNA"/>
</dbReference>
<evidence type="ECO:0000313" key="2">
    <source>
        <dbReference type="EMBL" id="MBC2593579.1"/>
    </source>
</evidence>
<feature type="signal peptide" evidence="1">
    <location>
        <begin position="1"/>
        <end position="20"/>
    </location>
</feature>
<keyword evidence="3" id="KW-1185">Reference proteome</keyword>
<sequence length="193" mass="21337">MRKFLSSSFCLLAGMAGTYAGISGLETLGSANQLALSVLQEDWSPNEIKKLDRPGFSLTYPADWTVATQQEDFDADRLFTIEVANADSYITIKIFVPDADTDADDIMFSILTTLDGPMIETYSRDSFEQWGNFKGQGRHLKGKIAGFLPGGARIFVSTDGPKGILVTELYYSDDLDKAMPGFDLIRKSFVFKQ</sequence>
<dbReference type="RefSeq" id="WP_185674584.1">
    <property type="nucleotide sequence ID" value="NZ_JACHVB010000014.1"/>
</dbReference>
<protein>
    <submittedName>
        <fullName evidence="2">Uncharacterized protein</fullName>
    </submittedName>
</protein>
<proteinExistence type="predicted"/>
<reference evidence="2 3" key="1">
    <citation type="submission" date="2020-07" db="EMBL/GenBank/DDBJ databases">
        <authorList>
            <person name="Feng X."/>
        </authorList>
    </citation>
    <scope>NUCLEOTIDE SEQUENCE [LARGE SCALE GENOMIC DNA]</scope>
    <source>
        <strain evidence="2 3">JCM31066</strain>
    </source>
</reference>
<dbReference type="AlphaFoldDB" id="A0A842HBN9"/>
<dbReference type="Proteomes" id="UP000546464">
    <property type="component" value="Unassembled WGS sequence"/>
</dbReference>
<gene>
    <name evidence="2" type="ORF">H5P28_04820</name>
</gene>
<evidence type="ECO:0000256" key="1">
    <source>
        <dbReference type="SAM" id="SignalP"/>
    </source>
</evidence>
<organism evidence="2 3">
    <name type="scientific">Ruficoccus amylovorans</name>
    <dbReference type="NCBI Taxonomy" id="1804625"/>
    <lineage>
        <taxon>Bacteria</taxon>
        <taxon>Pseudomonadati</taxon>
        <taxon>Verrucomicrobiota</taxon>
        <taxon>Opitutia</taxon>
        <taxon>Puniceicoccales</taxon>
        <taxon>Cerasicoccaceae</taxon>
        <taxon>Ruficoccus</taxon>
    </lineage>
</organism>
<keyword evidence="1" id="KW-0732">Signal</keyword>
<accession>A0A842HBN9</accession>
<feature type="chain" id="PRO_5032422004" evidence="1">
    <location>
        <begin position="21"/>
        <end position="193"/>
    </location>
</feature>